<accession>A0A5B7SYC6</accession>
<dbReference type="AlphaFoldDB" id="A0A5B7SYC6"/>
<name>A0A5B7SYC6_9FLAO</name>
<dbReference type="InterPro" id="IPR053182">
    <property type="entry name" value="YobU-like_regulator"/>
</dbReference>
<gene>
    <name evidence="2" type="ORF">FGM00_17260</name>
</gene>
<keyword evidence="3" id="KW-1185">Reference proteome</keyword>
<dbReference type="InterPro" id="IPR010499">
    <property type="entry name" value="AraC_E-bd"/>
</dbReference>
<dbReference type="OrthoDB" id="8560232at2"/>
<dbReference type="SMART" id="SM00871">
    <property type="entry name" value="AraC_E_bind"/>
    <property type="match status" value="1"/>
</dbReference>
<dbReference type="PANTHER" id="PTHR36444">
    <property type="entry name" value="TRANSCRIPTIONAL REGULATOR PROTEIN YOBU-RELATED"/>
    <property type="match status" value="1"/>
</dbReference>
<organism evidence="2 3">
    <name type="scientific">Aggregatimonas sangjinii</name>
    <dbReference type="NCBI Taxonomy" id="2583587"/>
    <lineage>
        <taxon>Bacteria</taxon>
        <taxon>Pseudomonadati</taxon>
        <taxon>Bacteroidota</taxon>
        <taxon>Flavobacteriia</taxon>
        <taxon>Flavobacteriales</taxon>
        <taxon>Flavobacteriaceae</taxon>
        <taxon>Aggregatimonas</taxon>
    </lineage>
</organism>
<dbReference type="PANTHER" id="PTHR36444:SF2">
    <property type="entry name" value="TRANSCRIPTIONAL REGULATOR PROTEIN YOBU-RELATED"/>
    <property type="match status" value="1"/>
</dbReference>
<dbReference type="InterPro" id="IPR011256">
    <property type="entry name" value="Reg_factor_effector_dom_sf"/>
</dbReference>
<reference evidence="2 3" key="1">
    <citation type="submission" date="2019-05" db="EMBL/GenBank/DDBJ databases">
        <title>Genome sequencing of F202Z8.</title>
        <authorList>
            <person name="Kwon Y.M."/>
        </authorList>
    </citation>
    <scope>NUCLEOTIDE SEQUENCE [LARGE SCALE GENOMIC DNA]</scope>
    <source>
        <strain evidence="2 3">F202Z8</strain>
    </source>
</reference>
<dbReference type="Pfam" id="PF06445">
    <property type="entry name" value="GyrI-like"/>
    <property type="match status" value="1"/>
</dbReference>
<protein>
    <submittedName>
        <fullName evidence="2">GyrI-like domain-containing protein</fullName>
    </submittedName>
</protein>
<dbReference type="EMBL" id="CP040710">
    <property type="protein sequence ID" value="QCX01780.1"/>
    <property type="molecule type" value="Genomic_DNA"/>
</dbReference>
<feature type="domain" description="AraC effector-binding" evidence="1">
    <location>
        <begin position="1"/>
        <end position="158"/>
    </location>
</feature>
<dbReference type="RefSeq" id="WP_138854117.1">
    <property type="nucleotide sequence ID" value="NZ_CP040710.1"/>
</dbReference>
<evidence type="ECO:0000313" key="3">
    <source>
        <dbReference type="Proteomes" id="UP000310017"/>
    </source>
</evidence>
<dbReference type="KEGG" id="asag:FGM00_17260"/>
<dbReference type="SUPFAM" id="SSF55136">
    <property type="entry name" value="Probable bacterial effector-binding domain"/>
    <property type="match status" value="1"/>
</dbReference>
<dbReference type="Proteomes" id="UP000310017">
    <property type="component" value="Chromosome"/>
</dbReference>
<sequence length="166" mass="19555">MFLRIEKLPEKLMVGKSVRMSLIENKTAEVWLYFMRNRSRLNNTVGSDLYSIQVYDQLNYFEHFNPHTKFLKWAAIEVESIGNIPDDFKAFTLDPGLYAVFLHKGLASEFQKTVQYIFGQWLPQSSYELDDRPHFELLGGKYKNNDPNSEEEVWIPIRDLNRTAKI</sequence>
<dbReference type="Gene3D" id="3.20.80.10">
    <property type="entry name" value="Regulatory factor, effector binding domain"/>
    <property type="match status" value="1"/>
</dbReference>
<proteinExistence type="predicted"/>
<evidence type="ECO:0000313" key="2">
    <source>
        <dbReference type="EMBL" id="QCX01780.1"/>
    </source>
</evidence>
<dbReference type="InterPro" id="IPR029442">
    <property type="entry name" value="GyrI-like"/>
</dbReference>
<evidence type="ECO:0000259" key="1">
    <source>
        <dbReference type="SMART" id="SM00871"/>
    </source>
</evidence>